<dbReference type="eggNOG" id="COG0147">
    <property type="taxonomic scope" value="Bacteria"/>
</dbReference>
<gene>
    <name evidence="6" type="ordered locus">Ctha_2549</name>
</gene>
<dbReference type="eggNOG" id="COG0115">
    <property type="taxonomic scope" value="Bacteria"/>
</dbReference>
<dbReference type="InterPro" id="IPR036038">
    <property type="entry name" value="Aminotransferase-like"/>
</dbReference>
<dbReference type="GO" id="GO:0000162">
    <property type="term" value="P:L-tryptophan biosynthetic process"/>
    <property type="evidence" value="ECO:0007669"/>
    <property type="project" value="TreeGrafter"/>
</dbReference>
<dbReference type="InterPro" id="IPR043131">
    <property type="entry name" value="BCAT-like_N"/>
</dbReference>
<dbReference type="NCBIfam" id="TIGR00553">
    <property type="entry name" value="pabB"/>
    <property type="match status" value="1"/>
</dbReference>
<dbReference type="Proteomes" id="UP000001208">
    <property type="component" value="Chromosome"/>
</dbReference>
<dbReference type="STRING" id="517418.Ctha_2549"/>
<comment type="cofactor">
    <cofactor evidence="1 4">
        <name>pyridoxal 5'-phosphate</name>
        <dbReference type="ChEBI" id="CHEBI:597326"/>
    </cofactor>
</comment>
<reference evidence="6 7" key="1">
    <citation type="submission" date="2008-06" db="EMBL/GenBank/DDBJ databases">
        <title>Complete sequence of Chloroherpeton thalassium ATCC 35110.</title>
        <authorList>
            <consortium name="US DOE Joint Genome Institute"/>
            <person name="Lucas S."/>
            <person name="Copeland A."/>
            <person name="Lapidus A."/>
            <person name="Glavina del Rio T."/>
            <person name="Dalin E."/>
            <person name="Tice H."/>
            <person name="Bruce D."/>
            <person name="Goodwin L."/>
            <person name="Pitluck S."/>
            <person name="Schmutz J."/>
            <person name="Larimer F."/>
            <person name="Land M."/>
            <person name="Hauser L."/>
            <person name="Kyrpides N."/>
            <person name="Mikhailova N."/>
            <person name="Liu Z."/>
            <person name="Li T."/>
            <person name="Zhao F."/>
            <person name="Overmann J."/>
            <person name="Bryant D.A."/>
            <person name="Richardson P."/>
        </authorList>
    </citation>
    <scope>NUCLEOTIDE SEQUENCE [LARGE SCALE GENOMIC DNA]</scope>
    <source>
        <strain evidence="7">ATCC 35110 / GB-78</strain>
    </source>
</reference>
<dbReference type="Pfam" id="PF00425">
    <property type="entry name" value="Chorismate_bind"/>
    <property type="match status" value="1"/>
</dbReference>
<evidence type="ECO:0000313" key="7">
    <source>
        <dbReference type="Proteomes" id="UP000001208"/>
    </source>
</evidence>
<evidence type="ECO:0000256" key="1">
    <source>
        <dbReference type="ARBA" id="ARBA00001933"/>
    </source>
</evidence>
<dbReference type="PANTHER" id="PTHR11236:SF50">
    <property type="entry name" value="AMINODEOXYCHORISMATE SYNTHASE COMPONENT 1"/>
    <property type="match status" value="1"/>
</dbReference>
<evidence type="ECO:0000256" key="2">
    <source>
        <dbReference type="ARBA" id="ARBA00009320"/>
    </source>
</evidence>
<dbReference type="Gene3D" id="3.60.120.10">
    <property type="entry name" value="Anthranilate synthase"/>
    <property type="match status" value="1"/>
</dbReference>
<name>B3QY32_CHLT3</name>
<dbReference type="InterPro" id="IPR005801">
    <property type="entry name" value="ADC_synthase"/>
</dbReference>
<evidence type="ECO:0000256" key="3">
    <source>
        <dbReference type="ARBA" id="ARBA00022898"/>
    </source>
</evidence>
<dbReference type="GO" id="GO:0009396">
    <property type="term" value="P:folic acid-containing compound biosynthetic process"/>
    <property type="evidence" value="ECO:0007669"/>
    <property type="project" value="InterPro"/>
</dbReference>
<comment type="similarity">
    <text evidence="2">Belongs to the class-IV pyridoxal-phosphate-dependent aminotransferase family.</text>
</comment>
<keyword evidence="7" id="KW-1185">Reference proteome</keyword>
<protein>
    <submittedName>
        <fullName evidence="6">Para-aminobenzoate synthase, subunit I</fullName>
    </submittedName>
</protein>
<dbReference type="InterPro" id="IPR043132">
    <property type="entry name" value="BCAT-like_C"/>
</dbReference>
<sequence length="629" mass="71117">MHYPLPAEFYRTLSSPNALLLETAKFDKENFQSYLFVNPSRILTLTATSDIRDFFAQIDDALNARFFAAGYFSYEAGYLFEPEIFSRELSSVPNRALAWIGIYERPYVFNHRTGKLSGKCEIPNIKEHSNQDFTYQISEPAFDINEPIYAEKIDEIKCFIASGDVYQINFTGKFGFDFSGDAVSFYRKLKESQPVAYGAYLNTGAEKTLSFSPELFFRIRDGKISVRPMKGTVGRGRTREEDAAQRAWLGEDVKNRAENLMITDLLRNDLGRICKKGSVCVSELFQVETFRSLHQMTSAVQAELPETLSIYDLFKAIFPCGSVTGAPKIRAMQLIHALENAPRGIYTGAIGFFSPTREAVFNVAIRTLTLNGERGKMGSGSGIVWDSDARAEYAECRLKSEFLNAKVGRFALIESMLWENGVCALLDDHFARLADSAVYFGIECDSAQLRRQLENEAKSHDENRSYKVRLTLDIYGKVKIERAEIASGTSGELKVCLSKSRTNSADRLLFHKTTERGLYDRLFAKATAKGFADVLFFNEKDELTEGAISNVFLKKNGRFFTPPIDCGLLAGVYRTRFLRQHPDTVEKPLTLNDLEKCDEIYLSNAVRGLRKVKLEKIYLEDEELTHPEA</sequence>
<dbReference type="InterPro" id="IPR005802">
    <property type="entry name" value="ADC_synth_comp_1"/>
</dbReference>
<evidence type="ECO:0000256" key="4">
    <source>
        <dbReference type="RuleBase" id="RU004516"/>
    </source>
</evidence>
<dbReference type="RefSeq" id="WP_012501080.1">
    <property type="nucleotide sequence ID" value="NC_011026.1"/>
</dbReference>
<keyword evidence="3 4" id="KW-0663">Pyridoxal phosphate</keyword>
<dbReference type="Gene3D" id="3.30.470.10">
    <property type="match status" value="1"/>
</dbReference>
<dbReference type="InterPro" id="IPR015890">
    <property type="entry name" value="Chorismate_C"/>
</dbReference>
<proteinExistence type="inferred from homology"/>
<dbReference type="HOGENOM" id="CLU_006493_6_2_10"/>
<dbReference type="SUPFAM" id="SSF56752">
    <property type="entry name" value="D-aminoacid aminotransferase-like PLP-dependent enzymes"/>
    <property type="match status" value="1"/>
</dbReference>
<dbReference type="GO" id="GO:0046820">
    <property type="term" value="F:4-amino-4-deoxychorismate synthase activity"/>
    <property type="evidence" value="ECO:0007669"/>
    <property type="project" value="TreeGrafter"/>
</dbReference>
<dbReference type="Gene3D" id="3.20.10.10">
    <property type="entry name" value="D-amino Acid Aminotransferase, subunit A, domain 2"/>
    <property type="match status" value="1"/>
</dbReference>
<dbReference type="Pfam" id="PF01063">
    <property type="entry name" value="Aminotran_4"/>
    <property type="match status" value="1"/>
</dbReference>
<dbReference type="InterPro" id="IPR018300">
    <property type="entry name" value="Aminotrans_IV_CS"/>
</dbReference>
<dbReference type="InterPro" id="IPR001544">
    <property type="entry name" value="Aminotrans_IV"/>
</dbReference>
<feature type="domain" description="Chorismate-utilising enzyme C-terminal" evidence="5">
    <location>
        <begin position="148"/>
        <end position="399"/>
    </location>
</feature>
<evidence type="ECO:0000313" key="6">
    <source>
        <dbReference type="EMBL" id="ACF14998.1"/>
    </source>
</evidence>
<organism evidence="6 7">
    <name type="scientific">Chloroherpeton thalassium (strain ATCC 35110 / GB-78)</name>
    <dbReference type="NCBI Taxonomy" id="517418"/>
    <lineage>
        <taxon>Bacteria</taxon>
        <taxon>Pseudomonadati</taxon>
        <taxon>Chlorobiota</taxon>
        <taxon>Chlorobiia</taxon>
        <taxon>Chlorobiales</taxon>
        <taxon>Chloroherpetonaceae</taxon>
        <taxon>Chloroherpeton</taxon>
    </lineage>
</organism>
<dbReference type="AlphaFoldDB" id="B3QY32"/>
<accession>B3QY32</accession>
<evidence type="ECO:0000259" key="5">
    <source>
        <dbReference type="Pfam" id="PF00425"/>
    </source>
</evidence>
<dbReference type="KEGG" id="cts:Ctha_2549"/>
<dbReference type="OrthoDB" id="9803598at2"/>
<dbReference type="EMBL" id="CP001100">
    <property type="protein sequence ID" value="ACF14998.1"/>
    <property type="molecule type" value="Genomic_DNA"/>
</dbReference>
<dbReference type="InterPro" id="IPR019999">
    <property type="entry name" value="Anth_synth_I-like"/>
</dbReference>
<dbReference type="SUPFAM" id="SSF56322">
    <property type="entry name" value="ADC synthase"/>
    <property type="match status" value="1"/>
</dbReference>
<dbReference type="PROSITE" id="PS00770">
    <property type="entry name" value="AA_TRANSFER_CLASS_4"/>
    <property type="match status" value="1"/>
</dbReference>
<dbReference type="PRINTS" id="PR00095">
    <property type="entry name" value="ANTSNTHASEI"/>
</dbReference>
<dbReference type="PANTHER" id="PTHR11236">
    <property type="entry name" value="AMINOBENZOATE/ANTHRANILATE SYNTHASE"/>
    <property type="match status" value="1"/>
</dbReference>